<protein>
    <submittedName>
        <fullName evidence="1">Uncharacterized protein</fullName>
    </submittedName>
</protein>
<proteinExistence type="predicted"/>
<dbReference type="EMBL" id="JAIQCV010000010">
    <property type="protein sequence ID" value="KAH1056951.1"/>
    <property type="molecule type" value="Genomic_DNA"/>
</dbReference>
<accession>A0A9D3UTG2</accession>
<evidence type="ECO:0000313" key="1">
    <source>
        <dbReference type="EMBL" id="KAH1056951.1"/>
    </source>
</evidence>
<gene>
    <name evidence="1" type="ORF">J1N35_035016</name>
</gene>
<dbReference type="OrthoDB" id="1743200at2759"/>
<keyword evidence="2" id="KW-1185">Reference proteome</keyword>
<comment type="caution">
    <text evidence="1">The sequence shown here is derived from an EMBL/GenBank/DDBJ whole genome shotgun (WGS) entry which is preliminary data.</text>
</comment>
<evidence type="ECO:0000313" key="2">
    <source>
        <dbReference type="Proteomes" id="UP000828251"/>
    </source>
</evidence>
<name>A0A9D3UTG2_9ROSI</name>
<organism evidence="1 2">
    <name type="scientific">Gossypium stocksii</name>
    <dbReference type="NCBI Taxonomy" id="47602"/>
    <lineage>
        <taxon>Eukaryota</taxon>
        <taxon>Viridiplantae</taxon>
        <taxon>Streptophyta</taxon>
        <taxon>Embryophyta</taxon>
        <taxon>Tracheophyta</taxon>
        <taxon>Spermatophyta</taxon>
        <taxon>Magnoliopsida</taxon>
        <taxon>eudicotyledons</taxon>
        <taxon>Gunneridae</taxon>
        <taxon>Pentapetalae</taxon>
        <taxon>rosids</taxon>
        <taxon>malvids</taxon>
        <taxon>Malvales</taxon>
        <taxon>Malvaceae</taxon>
        <taxon>Malvoideae</taxon>
        <taxon>Gossypium</taxon>
    </lineage>
</organism>
<dbReference type="Proteomes" id="UP000828251">
    <property type="component" value="Unassembled WGS sequence"/>
</dbReference>
<dbReference type="AlphaFoldDB" id="A0A9D3UTG2"/>
<sequence length="105" mass="12007">MVHPLLRGGPYANASLKFELLLIVEQKRTIKFLLGLNKDLDEVRGRVMGIKPFPTIWEAFVEVQREESIKKLTITNTNISSIVKGLALYTQIISEKQGWQRMPLV</sequence>
<reference evidence="1 2" key="1">
    <citation type="journal article" date="2021" name="Plant Biotechnol. J.">
        <title>Multi-omics assisted identification of the key and species-specific regulatory components of drought-tolerant mechanisms in Gossypium stocksii.</title>
        <authorList>
            <person name="Yu D."/>
            <person name="Ke L."/>
            <person name="Zhang D."/>
            <person name="Wu Y."/>
            <person name="Sun Y."/>
            <person name="Mei J."/>
            <person name="Sun J."/>
            <person name="Sun Y."/>
        </authorList>
    </citation>
    <scope>NUCLEOTIDE SEQUENCE [LARGE SCALE GENOMIC DNA]</scope>
    <source>
        <strain evidence="2">cv. E1</strain>
        <tissue evidence="1">Leaf</tissue>
    </source>
</reference>